<organism evidence="1 2">
    <name type="scientific">Chengkuizengella axinellae</name>
    <dbReference type="NCBI Taxonomy" id="3064388"/>
    <lineage>
        <taxon>Bacteria</taxon>
        <taxon>Bacillati</taxon>
        <taxon>Bacillota</taxon>
        <taxon>Bacilli</taxon>
        <taxon>Bacillales</taxon>
        <taxon>Paenibacillaceae</taxon>
        <taxon>Chengkuizengella</taxon>
    </lineage>
</organism>
<gene>
    <name evidence="1" type="ORF">Q5Y73_00200</name>
</gene>
<dbReference type="EMBL" id="JAVAMP010000001">
    <property type="protein sequence ID" value="MDP5272518.1"/>
    <property type="molecule type" value="Genomic_DNA"/>
</dbReference>
<dbReference type="RefSeq" id="WP_305989837.1">
    <property type="nucleotide sequence ID" value="NZ_JAVAMP010000001.1"/>
</dbReference>
<dbReference type="EC" id="3.5.-.-" evidence="1"/>
<dbReference type="SUPFAM" id="SSF102198">
    <property type="entry name" value="Putative cyclase"/>
    <property type="match status" value="1"/>
</dbReference>
<reference evidence="1 2" key="1">
    <citation type="submission" date="2023-08" db="EMBL/GenBank/DDBJ databases">
        <authorList>
            <person name="Park J.-S."/>
        </authorList>
    </citation>
    <scope>NUCLEOTIDE SEQUENCE [LARGE SCALE GENOMIC DNA]</scope>
    <source>
        <strain evidence="1 2">2205SS18-9</strain>
    </source>
</reference>
<proteinExistence type="predicted"/>
<dbReference type="GO" id="GO:0016787">
    <property type="term" value="F:hydrolase activity"/>
    <property type="evidence" value="ECO:0007669"/>
    <property type="project" value="UniProtKB-KW"/>
</dbReference>
<name>A0ABT9IT68_9BACL</name>
<sequence>MFKIYDISMTIHEGMQVYKNKEEKKPKIETASDFSNSSAFESILSLNVHTGTHLDAPLHMIEGGETIETIPLENLVSTARVLDLTHVEGQIGRSDLEPFAIQEGEWLLFKTKNSFSEQFDFNFVYLNEDGAAFLRDKNVKGIGTDGLGIERAQPDHETHKILFENKIVIVEGLRLKDVPSGTYFMVVAPLKLEGIDAAPARAFLLGQ</sequence>
<evidence type="ECO:0000313" key="2">
    <source>
        <dbReference type="Proteomes" id="UP001231941"/>
    </source>
</evidence>
<dbReference type="Pfam" id="PF04199">
    <property type="entry name" value="Cyclase"/>
    <property type="match status" value="1"/>
</dbReference>
<dbReference type="InterPro" id="IPR037175">
    <property type="entry name" value="KFase_sf"/>
</dbReference>
<evidence type="ECO:0000313" key="1">
    <source>
        <dbReference type="EMBL" id="MDP5272518.1"/>
    </source>
</evidence>
<dbReference type="InterPro" id="IPR007325">
    <property type="entry name" value="KFase/CYL"/>
</dbReference>
<dbReference type="PANTHER" id="PTHR31118:SF12">
    <property type="entry name" value="CYCLASE-LIKE PROTEIN 2"/>
    <property type="match status" value="1"/>
</dbReference>
<dbReference type="Gene3D" id="3.50.30.50">
    <property type="entry name" value="Putative cyclase"/>
    <property type="match status" value="1"/>
</dbReference>
<keyword evidence="2" id="KW-1185">Reference proteome</keyword>
<comment type="caution">
    <text evidence="1">The sequence shown here is derived from an EMBL/GenBank/DDBJ whole genome shotgun (WGS) entry which is preliminary data.</text>
</comment>
<keyword evidence="1" id="KW-0378">Hydrolase</keyword>
<accession>A0ABT9IT68</accession>
<dbReference type="PANTHER" id="PTHR31118">
    <property type="entry name" value="CYCLASE-LIKE PROTEIN 2"/>
    <property type="match status" value="1"/>
</dbReference>
<dbReference type="Proteomes" id="UP001231941">
    <property type="component" value="Unassembled WGS sequence"/>
</dbReference>
<protein>
    <submittedName>
        <fullName evidence="1">Cyclase family protein</fullName>
        <ecNumber evidence="1">3.5.-.-</ecNumber>
    </submittedName>
</protein>